<evidence type="ECO:0000259" key="12">
    <source>
        <dbReference type="Pfam" id="PF07715"/>
    </source>
</evidence>
<dbReference type="NCBIfam" id="TIGR04057">
    <property type="entry name" value="SusC_RagA_signa"/>
    <property type="match status" value="1"/>
</dbReference>
<dbReference type="InterPro" id="IPR023996">
    <property type="entry name" value="TonB-dep_OMP_SusC/RagA"/>
</dbReference>
<protein>
    <submittedName>
        <fullName evidence="13">TonB-linked outer membrane protein, SusC/RagA family</fullName>
    </submittedName>
</protein>
<dbReference type="SUPFAM" id="SSF56935">
    <property type="entry name" value="Porins"/>
    <property type="match status" value="1"/>
</dbReference>
<evidence type="ECO:0000256" key="10">
    <source>
        <dbReference type="SAM" id="SignalP"/>
    </source>
</evidence>
<accession>U2P5H4</accession>
<dbReference type="PATRIC" id="fig|1115809.3.peg.1226"/>
<keyword evidence="10" id="KW-0732">Signal</keyword>
<dbReference type="InterPro" id="IPR037066">
    <property type="entry name" value="Plug_dom_sf"/>
</dbReference>
<reference evidence="13 14" key="1">
    <citation type="submission" date="2013-08" db="EMBL/GenBank/DDBJ databases">
        <authorList>
            <person name="Durkin A.S."/>
            <person name="Haft D.R."/>
            <person name="McCorrison J."/>
            <person name="Torralba M."/>
            <person name="Gillis M."/>
            <person name="Haft D.H."/>
            <person name="Methe B."/>
            <person name="Sutton G."/>
            <person name="Nelson K.E."/>
        </authorList>
    </citation>
    <scope>NUCLEOTIDE SEQUENCE [LARGE SCALE GENOMIC DNA]</scope>
    <source>
        <strain evidence="13 14">F0067</strain>
    </source>
</reference>
<feature type="domain" description="TonB-dependent receptor plug" evidence="12">
    <location>
        <begin position="117"/>
        <end position="241"/>
    </location>
</feature>
<organism evidence="13 14">
    <name type="scientific">Segatella baroniae F0067</name>
    <dbReference type="NCBI Taxonomy" id="1115809"/>
    <lineage>
        <taxon>Bacteria</taxon>
        <taxon>Pseudomonadati</taxon>
        <taxon>Bacteroidota</taxon>
        <taxon>Bacteroidia</taxon>
        <taxon>Bacteroidales</taxon>
        <taxon>Prevotellaceae</taxon>
        <taxon>Segatella</taxon>
    </lineage>
</organism>
<evidence type="ECO:0000256" key="2">
    <source>
        <dbReference type="ARBA" id="ARBA00022448"/>
    </source>
</evidence>
<keyword evidence="3 8" id="KW-1134">Transmembrane beta strand</keyword>
<feature type="chain" id="PRO_5004632604" evidence="10">
    <location>
        <begin position="25"/>
        <end position="1041"/>
    </location>
</feature>
<evidence type="ECO:0000259" key="11">
    <source>
        <dbReference type="Pfam" id="PF00593"/>
    </source>
</evidence>
<dbReference type="Proteomes" id="UP000016648">
    <property type="component" value="Unassembled WGS sequence"/>
</dbReference>
<keyword evidence="2 8" id="KW-0813">Transport</keyword>
<dbReference type="Pfam" id="PF00593">
    <property type="entry name" value="TonB_dep_Rec_b-barrel"/>
    <property type="match status" value="1"/>
</dbReference>
<dbReference type="GO" id="GO:0009279">
    <property type="term" value="C:cell outer membrane"/>
    <property type="evidence" value="ECO:0007669"/>
    <property type="project" value="UniProtKB-SubCell"/>
</dbReference>
<dbReference type="Gene3D" id="2.40.170.20">
    <property type="entry name" value="TonB-dependent receptor, beta-barrel domain"/>
    <property type="match status" value="1"/>
</dbReference>
<dbReference type="InterPro" id="IPR036942">
    <property type="entry name" value="Beta-barrel_TonB_sf"/>
</dbReference>
<keyword evidence="4 8" id="KW-0812">Transmembrane</keyword>
<comment type="caution">
    <text evidence="13">The sequence shown here is derived from an EMBL/GenBank/DDBJ whole genome shotgun (WGS) entry which is preliminary data.</text>
</comment>
<gene>
    <name evidence="13" type="ORF">HMPREF9135_1673</name>
</gene>
<name>U2P5H4_9BACT</name>
<dbReference type="InterPro" id="IPR012910">
    <property type="entry name" value="Plug_dom"/>
</dbReference>
<keyword evidence="5 9" id="KW-0798">TonB box</keyword>
<dbReference type="InterPro" id="IPR023997">
    <property type="entry name" value="TonB-dep_OMP_SusC/RagA_CS"/>
</dbReference>
<evidence type="ECO:0000256" key="6">
    <source>
        <dbReference type="ARBA" id="ARBA00023136"/>
    </source>
</evidence>
<dbReference type="SUPFAM" id="SSF49464">
    <property type="entry name" value="Carboxypeptidase regulatory domain-like"/>
    <property type="match status" value="1"/>
</dbReference>
<dbReference type="NCBIfam" id="TIGR04056">
    <property type="entry name" value="OMP_RagA_SusC"/>
    <property type="match status" value="1"/>
</dbReference>
<evidence type="ECO:0000256" key="1">
    <source>
        <dbReference type="ARBA" id="ARBA00004571"/>
    </source>
</evidence>
<dbReference type="InterPro" id="IPR039426">
    <property type="entry name" value="TonB-dep_rcpt-like"/>
</dbReference>
<feature type="domain" description="TonB-dependent receptor-like beta-barrel" evidence="11">
    <location>
        <begin position="455"/>
        <end position="999"/>
    </location>
</feature>
<evidence type="ECO:0000256" key="8">
    <source>
        <dbReference type="PROSITE-ProRule" id="PRU01360"/>
    </source>
</evidence>
<dbReference type="InterPro" id="IPR000531">
    <property type="entry name" value="Beta-barrel_TonB"/>
</dbReference>
<comment type="subcellular location">
    <subcellularLocation>
        <location evidence="1 8">Cell outer membrane</location>
        <topology evidence="1 8">Multi-pass membrane protein</topology>
    </subcellularLocation>
</comment>
<dbReference type="Gene3D" id="2.170.130.10">
    <property type="entry name" value="TonB-dependent receptor, plug domain"/>
    <property type="match status" value="1"/>
</dbReference>
<dbReference type="EMBL" id="AWEY01000020">
    <property type="protein sequence ID" value="ERK39406.1"/>
    <property type="molecule type" value="Genomic_DNA"/>
</dbReference>
<dbReference type="Pfam" id="PF07715">
    <property type="entry name" value="Plug"/>
    <property type="match status" value="1"/>
</dbReference>
<keyword evidence="7 8" id="KW-0998">Cell outer membrane</keyword>
<sequence length="1041" mass="115006">MTIYMKSVLIVLVALLATSLNALAQHKVTGTVVDDTRAPLPGVTVTEEKTTNAAVTDAQGRFNFTVGSERSVLVFSSIGMESVHRKAGKTGNLYIVMQSAAQELGQVVVIGYGSMLKKDLTGAVGTVDMGDLKKSGTPSLLNALTGKVAGVNVTSSSGELGGDVNIVIRGNNSINAGTQPLYVIDGTLVDVNSGEVATSTISGRARFNPLAGINPADIESVQVLKDASATAIYGSAGANGVIVITTKKGDYNKTTVSLDMRFGISRVSKHIKMLQGQEFADYRFSRFPLSEEWGIDTDGDGTPDRARVFGKEFEDNTSHDWQRELFRTGFSQNYNLSVNGSTKSNALVYSLSGEYLKQNAIAKNNSFTRYTGRYKVEYAPNQQLRVGGNGAIVRTELYGPVTVGGGEQYNGWLESLLIYKPFNFKIDPGDPDNANMSSPSQTLYNAYKKTPLTRVLANGFVQYKPIPELTLRTALNTGLTFSKSQEWYSSLTSWGYARNGLANVLETNTEQWQSTTTATYSKSWKNGHSVNAMLGFETSSYVWESLNITAENFKVQTYNPVFDLGQAGALRNKPATNKYRQTRMSEFGRLFYAYKDRYLTTLTLRRDGSSKFGANNKYATFPSVALAWKAHNEPFMKKLRAIDELKLRLSAGTSGNDRITPYRSLSRLDLNYVLNPDESAIMGLAPSELANPNLKWETTTQYDFGMDISVLKRRLSLSVDLYYKRTKDMLLQADVPSQSGSFKQWQNIGEIENKGVELALNSLNVDGRDFKWRTTLNVSSNRNKILSLGSVTAIPVSISDGIINEVSRLKVGEAIGGAWGYVFDGVYQTSDFDDAGNLKPGVVRVKGVKSKPGDMKFKSLNGDDEVDPVNDKKVISRGEPKFFGGLQNVFEYKNFSLSFFFNFSYGNEVLNIGRWKYEGYSAYHNVASDYFHKRWTPTNATNEYPALQAAGKNEVSTYYVEDASFLRLQNLNLAYQLPAKLLKPLKITGCQLSLSMDNLFVLTKYSGFDPEVSYWNKLITGLDNVTYPRSRSFSFGININF</sequence>
<feature type="signal peptide" evidence="10">
    <location>
        <begin position="1"/>
        <end position="24"/>
    </location>
</feature>
<evidence type="ECO:0000313" key="13">
    <source>
        <dbReference type="EMBL" id="ERK39406.1"/>
    </source>
</evidence>
<evidence type="ECO:0000256" key="5">
    <source>
        <dbReference type="ARBA" id="ARBA00023077"/>
    </source>
</evidence>
<comment type="similarity">
    <text evidence="8 9">Belongs to the TonB-dependent receptor family.</text>
</comment>
<evidence type="ECO:0000256" key="7">
    <source>
        <dbReference type="ARBA" id="ARBA00023237"/>
    </source>
</evidence>
<dbReference type="InterPro" id="IPR008969">
    <property type="entry name" value="CarboxyPept-like_regulatory"/>
</dbReference>
<keyword evidence="6 8" id="KW-0472">Membrane</keyword>
<dbReference type="AlphaFoldDB" id="U2P5H4"/>
<keyword evidence="14" id="KW-1185">Reference proteome</keyword>
<evidence type="ECO:0000256" key="4">
    <source>
        <dbReference type="ARBA" id="ARBA00022692"/>
    </source>
</evidence>
<evidence type="ECO:0000256" key="9">
    <source>
        <dbReference type="RuleBase" id="RU003357"/>
    </source>
</evidence>
<evidence type="ECO:0000313" key="14">
    <source>
        <dbReference type="Proteomes" id="UP000016648"/>
    </source>
</evidence>
<proteinExistence type="inferred from homology"/>
<dbReference type="PROSITE" id="PS52016">
    <property type="entry name" value="TONB_DEPENDENT_REC_3"/>
    <property type="match status" value="1"/>
</dbReference>
<dbReference type="Gene3D" id="2.60.40.1120">
    <property type="entry name" value="Carboxypeptidase-like, regulatory domain"/>
    <property type="match status" value="1"/>
</dbReference>
<dbReference type="Pfam" id="PF13715">
    <property type="entry name" value="CarbopepD_reg_2"/>
    <property type="match status" value="1"/>
</dbReference>
<evidence type="ECO:0000256" key="3">
    <source>
        <dbReference type="ARBA" id="ARBA00022452"/>
    </source>
</evidence>